<dbReference type="Proteomes" id="UP000501926">
    <property type="component" value="Chromosome"/>
</dbReference>
<reference evidence="2 3" key="1">
    <citation type="submission" date="2020-02" db="EMBL/GenBank/DDBJ databases">
        <title>Newly sequenced genome of strain CSTR1 showed variability in Candidatus Kuenenia stuttgartiensis genomes.</title>
        <authorList>
            <person name="Ding C."/>
            <person name="Adrian L."/>
        </authorList>
    </citation>
    <scope>NUCLEOTIDE SEQUENCE [LARGE SCALE GENOMIC DNA]</scope>
    <source>
        <strain evidence="2 3">CSTR1</strain>
    </source>
</reference>
<dbReference type="Pfam" id="PF18480">
    <property type="entry name" value="DUF5615"/>
    <property type="match status" value="1"/>
</dbReference>
<organism evidence="2 3">
    <name type="scientific">Kuenenia stuttgartiensis</name>
    <dbReference type="NCBI Taxonomy" id="174633"/>
    <lineage>
        <taxon>Bacteria</taxon>
        <taxon>Pseudomonadati</taxon>
        <taxon>Planctomycetota</taxon>
        <taxon>Candidatus Brocadiia</taxon>
        <taxon>Candidatus Brocadiales</taxon>
        <taxon>Candidatus Brocadiaceae</taxon>
        <taxon>Candidatus Kuenenia</taxon>
    </lineage>
</organism>
<protein>
    <recommendedName>
        <fullName evidence="1">DUF5615 domain-containing protein</fullName>
    </recommendedName>
</protein>
<evidence type="ECO:0000259" key="1">
    <source>
        <dbReference type="Pfam" id="PF18480"/>
    </source>
</evidence>
<dbReference type="AlphaFoldDB" id="A0A6G7GXM7"/>
<evidence type="ECO:0000313" key="2">
    <source>
        <dbReference type="EMBL" id="QII14102.1"/>
    </source>
</evidence>
<dbReference type="EMBL" id="CP049055">
    <property type="protein sequence ID" value="QII14102.1"/>
    <property type="molecule type" value="Genomic_DNA"/>
</dbReference>
<evidence type="ECO:0000313" key="3">
    <source>
        <dbReference type="Proteomes" id="UP000501926"/>
    </source>
</evidence>
<dbReference type="RefSeq" id="WP_164995593.1">
    <property type="nucleotide sequence ID" value="NZ_CP049055.1"/>
</dbReference>
<proteinExistence type="predicted"/>
<name>A0A6G7GXM7_KUEST</name>
<gene>
    <name evidence="2" type="ORF">KsCSTR_47250</name>
</gene>
<feature type="domain" description="DUF5615" evidence="1">
    <location>
        <begin position="1"/>
        <end position="110"/>
    </location>
</feature>
<sequence length="127" mass="14800">MRFIADMGIAMKVVEWLRENGHDAVHLREEGLHKLSDREIFKKAASEGRIILTFDLDFGEIIALSEGILVSVILFRLRNTRTPHVMKRLEHVLDESCDSLKRGSVVVVEETRHRIRKLPIKTEEDWR</sequence>
<dbReference type="InterPro" id="IPR041049">
    <property type="entry name" value="DUF5615"/>
</dbReference>
<accession>A0A6G7GXM7</accession>